<gene>
    <name evidence="1" type="ORF">CONPUDRAFT_153853</name>
</gene>
<keyword evidence="2" id="KW-1185">Reference proteome</keyword>
<comment type="caution">
    <text evidence="1">The sequence shown here is derived from an EMBL/GenBank/DDBJ whole genome shotgun (WGS) entry which is preliminary data.</text>
</comment>
<dbReference type="KEGG" id="cput:CONPUDRAFT_153853"/>
<accession>A0A5M3MRD1</accession>
<proteinExistence type="predicted"/>
<protein>
    <submittedName>
        <fullName evidence="1">Uncharacterized protein</fullName>
    </submittedName>
</protein>
<sequence>MTGGALVVFTTTSLLPAPLLPPQLNPAKAHLYNVRRPRRAHYGFAVTSDILVEHALRWYSTEFTREDFDRADPILVRTVAVGAAEEHLELDPEHPILEFPLVETPDGLRPCIAIYDSHIRSSWNLDEEKERKQIEVIKRELMLPETQEPMWYYSNCR</sequence>
<dbReference type="RefSeq" id="XP_007768676.1">
    <property type="nucleotide sequence ID" value="XM_007770486.1"/>
</dbReference>
<reference evidence="2" key="1">
    <citation type="journal article" date="2012" name="Science">
        <title>The Paleozoic origin of enzymatic lignin decomposition reconstructed from 31 fungal genomes.</title>
        <authorList>
            <person name="Floudas D."/>
            <person name="Binder M."/>
            <person name="Riley R."/>
            <person name="Barry K."/>
            <person name="Blanchette R.A."/>
            <person name="Henrissat B."/>
            <person name="Martinez A.T."/>
            <person name="Otillar R."/>
            <person name="Spatafora J.W."/>
            <person name="Yadav J.S."/>
            <person name="Aerts A."/>
            <person name="Benoit I."/>
            <person name="Boyd A."/>
            <person name="Carlson A."/>
            <person name="Copeland A."/>
            <person name="Coutinho P.M."/>
            <person name="de Vries R.P."/>
            <person name="Ferreira P."/>
            <person name="Findley K."/>
            <person name="Foster B."/>
            <person name="Gaskell J."/>
            <person name="Glotzer D."/>
            <person name="Gorecki P."/>
            <person name="Heitman J."/>
            <person name="Hesse C."/>
            <person name="Hori C."/>
            <person name="Igarashi K."/>
            <person name="Jurgens J.A."/>
            <person name="Kallen N."/>
            <person name="Kersten P."/>
            <person name="Kohler A."/>
            <person name="Kuees U."/>
            <person name="Kumar T.K.A."/>
            <person name="Kuo A."/>
            <person name="LaButti K."/>
            <person name="Larrondo L.F."/>
            <person name="Lindquist E."/>
            <person name="Ling A."/>
            <person name="Lombard V."/>
            <person name="Lucas S."/>
            <person name="Lundell T."/>
            <person name="Martin R."/>
            <person name="McLaughlin D.J."/>
            <person name="Morgenstern I."/>
            <person name="Morin E."/>
            <person name="Murat C."/>
            <person name="Nagy L.G."/>
            <person name="Nolan M."/>
            <person name="Ohm R.A."/>
            <person name="Patyshakuliyeva A."/>
            <person name="Rokas A."/>
            <person name="Ruiz-Duenas F.J."/>
            <person name="Sabat G."/>
            <person name="Salamov A."/>
            <person name="Samejima M."/>
            <person name="Schmutz J."/>
            <person name="Slot J.C."/>
            <person name="St John F."/>
            <person name="Stenlid J."/>
            <person name="Sun H."/>
            <person name="Sun S."/>
            <person name="Syed K."/>
            <person name="Tsang A."/>
            <person name="Wiebenga A."/>
            <person name="Young D."/>
            <person name="Pisabarro A."/>
            <person name="Eastwood D.C."/>
            <person name="Martin F."/>
            <person name="Cullen D."/>
            <person name="Grigoriev I.V."/>
            <person name="Hibbett D.S."/>
        </authorList>
    </citation>
    <scope>NUCLEOTIDE SEQUENCE [LARGE SCALE GENOMIC DNA]</scope>
    <source>
        <strain evidence="2">RWD-64-598 SS2</strain>
    </source>
</reference>
<dbReference type="GeneID" id="19203180"/>
<dbReference type="Proteomes" id="UP000053558">
    <property type="component" value="Unassembled WGS sequence"/>
</dbReference>
<evidence type="ECO:0000313" key="1">
    <source>
        <dbReference type="EMBL" id="EIW81304.1"/>
    </source>
</evidence>
<dbReference type="AlphaFoldDB" id="A0A5M3MRD1"/>
<organism evidence="1 2">
    <name type="scientific">Coniophora puteana (strain RWD-64-598)</name>
    <name type="common">Brown rot fungus</name>
    <dbReference type="NCBI Taxonomy" id="741705"/>
    <lineage>
        <taxon>Eukaryota</taxon>
        <taxon>Fungi</taxon>
        <taxon>Dikarya</taxon>
        <taxon>Basidiomycota</taxon>
        <taxon>Agaricomycotina</taxon>
        <taxon>Agaricomycetes</taxon>
        <taxon>Agaricomycetidae</taxon>
        <taxon>Boletales</taxon>
        <taxon>Coniophorineae</taxon>
        <taxon>Coniophoraceae</taxon>
        <taxon>Coniophora</taxon>
    </lineage>
</organism>
<dbReference type="EMBL" id="JH711578">
    <property type="protein sequence ID" value="EIW81304.1"/>
    <property type="molecule type" value="Genomic_DNA"/>
</dbReference>
<name>A0A5M3MRD1_CONPW</name>
<evidence type="ECO:0000313" key="2">
    <source>
        <dbReference type="Proteomes" id="UP000053558"/>
    </source>
</evidence>